<dbReference type="InParanoid" id="A0A0H2R9Z5"/>
<accession>A0A0H2R9Z5</accession>
<dbReference type="CDD" id="cd21037">
    <property type="entry name" value="MLKL_NTD"/>
    <property type="match status" value="1"/>
</dbReference>
<evidence type="ECO:0000313" key="2">
    <source>
        <dbReference type="EMBL" id="KLO08695.1"/>
    </source>
</evidence>
<dbReference type="GO" id="GO:0007166">
    <property type="term" value="P:cell surface receptor signaling pathway"/>
    <property type="evidence" value="ECO:0007669"/>
    <property type="project" value="InterPro"/>
</dbReference>
<dbReference type="Pfam" id="PF22215">
    <property type="entry name" value="MLKL_N"/>
    <property type="match status" value="1"/>
</dbReference>
<evidence type="ECO:0000259" key="1">
    <source>
        <dbReference type="Pfam" id="PF22215"/>
    </source>
</evidence>
<evidence type="ECO:0000313" key="3">
    <source>
        <dbReference type="Proteomes" id="UP000053477"/>
    </source>
</evidence>
<dbReference type="AlphaFoldDB" id="A0A0H2R9Z5"/>
<organism evidence="2 3">
    <name type="scientific">Schizopora paradoxa</name>
    <dbReference type="NCBI Taxonomy" id="27342"/>
    <lineage>
        <taxon>Eukaryota</taxon>
        <taxon>Fungi</taxon>
        <taxon>Dikarya</taxon>
        <taxon>Basidiomycota</taxon>
        <taxon>Agaricomycotina</taxon>
        <taxon>Agaricomycetes</taxon>
        <taxon>Hymenochaetales</taxon>
        <taxon>Schizoporaceae</taxon>
        <taxon>Schizopora</taxon>
    </lineage>
</organism>
<dbReference type="InterPro" id="IPR036537">
    <property type="entry name" value="Adaptor_Cbl_N_dom_sf"/>
</dbReference>
<name>A0A0H2R9Z5_9AGAM</name>
<protein>
    <recommendedName>
        <fullName evidence="1">Mixed lineage kinase domain-containing protein</fullName>
    </recommendedName>
</protein>
<dbReference type="Gene3D" id="1.20.930.20">
    <property type="entry name" value="Adaptor protein Cbl, N-terminal domain"/>
    <property type="match status" value="1"/>
</dbReference>
<proteinExistence type="predicted"/>
<gene>
    <name evidence="2" type="ORF">SCHPADRAFT_908435</name>
</gene>
<keyword evidence="3" id="KW-1185">Reference proteome</keyword>
<dbReference type="InterPro" id="IPR059179">
    <property type="entry name" value="MLKL-like_MCAfunc"/>
</dbReference>
<dbReference type="InterPro" id="IPR054000">
    <property type="entry name" value="MLKL_N"/>
</dbReference>
<feature type="domain" description="Mixed lineage kinase" evidence="1">
    <location>
        <begin position="49"/>
        <end position="151"/>
    </location>
</feature>
<dbReference type="EMBL" id="KQ086081">
    <property type="protein sequence ID" value="KLO08695.1"/>
    <property type="molecule type" value="Genomic_DNA"/>
</dbReference>
<reference evidence="2 3" key="1">
    <citation type="submission" date="2015-04" db="EMBL/GenBank/DDBJ databases">
        <title>Complete genome sequence of Schizopora paradoxa KUC8140, a cosmopolitan wood degrader in East Asia.</title>
        <authorList>
            <consortium name="DOE Joint Genome Institute"/>
            <person name="Min B."/>
            <person name="Park H."/>
            <person name="Jang Y."/>
            <person name="Kim J.-J."/>
            <person name="Kim K.H."/>
            <person name="Pangilinan J."/>
            <person name="Lipzen A."/>
            <person name="Riley R."/>
            <person name="Grigoriev I.V."/>
            <person name="Spatafora J.W."/>
            <person name="Choi I.-G."/>
        </authorList>
    </citation>
    <scope>NUCLEOTIDE SEQUENCE [LARGE SCALE GENOMIC DNA]</scope>
    <source>
        <strain evidence="2 3">KUC8140</strain>
    </source>
</reference>
<sequence length="167" mass="18936">MALEAKSSSGSLKVEDWWKNLSALEYAGVVLTGLRTVAGVAPFGSQLQACIDLAQAIVNNVKDMQSFRASEDDLTKRVAETLRIIAEALQKRNRYDSHQLKRDLRPLEIIMEDITVFTSKQRMKNGIQRFVDAGEDVKKVQQFNSDLNDHLYLLHVRALHDSYKSSR</sequence>
<dbReference type="Proteomes" id="UP000053477">
    <property type="component" value="Unassembled WGS sequence"/>
</dbReference>